<organism evidence="1 2">
    <name type="scientific">Bradyrhizobium icense</name>
    <dbReference type="NCBI Taxonomy" id="1274631"/>
    <lineage>
        <taxon>Bacteria</taxon>
        <taxon>Pseudomonadati</taxon>
        <taxon>Pseudomonadota</taxon>
        <taxon>Alphaproteobacteria</taxon>
        <taxon>Hyphomicrobiales</taxon>
        <taxon>Nitrobacteraceae</taxon>
        <taxon>Bradyrhizobium</taxon>
    </lineage>
</organism>
<dbReference type="KEGG" id="bic:LMTR13_11735"/>
<dbReference type="Proteomes" id="UP000092839">
    <property type="component" value="Chromosome"/>
</dbReference>
<dbReference type="AlphaFoldDB" id="A0A1B1UDA6"/>
<evidence type="ECO:0000313" key="1">
    <source>
        <dbReference type="EMBL" id="ANW00747.1"/>
    </source>
</evidence>
<proteinExistence type="predicted"/>
<accession>A0A1B1UDA6</accession>
<reference evidence="1 2" key="1">
    <citation type="submission" date="2016-07" db="EMBL/GenBank/DDBJ databases">
        <title>Complete genome sequence of Bradyrhizobium icense LMTR 13T, a potential inoculant strain isolated from lima bean (Phaseolus lunatus) in Peru.</title>
        <authorList>
            <person name="Ormeno-Orrillo E."/>
            <person name="Duran D."/>
            <person name="Rogel M.A."/>
            <person name="Rey L."/>
            <person name="Imperial J."/>
            <person name="Ruiz-Argueso T."/>
            <person name="Martinez-Romero E."/>
        </authorList>
    </citation>
    <scope>NUCLEOTIDE SEQUENCE [LARGE SCALE GENOMIC DNA]</scope>
    <source>
        <strain evidence="1 2">LMTR 13</strain>
    </source>
</reference>
<keyword evidence="2" id="KW-1185">Reference proteome</keyword>
<gene>
    <name evidence="1" type="ORF">LMTR13_11735</name>
</gene>
<protein>
    <submittedName>
        <fullName evidence="1">Uncharacterized protein</fullName>
    </submittedName>
</protein>
<dbReference type="EMBL" id="CP016428">
    <property type="protein sequence ID" value="ANW00747.1"/>
    <property type="molecule type" value="Genomic_DNA"/>
</dbReference>
<evidence type="ECO:0000313" key="2">
    <source>
        <dbReference type="Proteomes" id="UP000092839"/>
    </source>
</evidence>
<name>A0A1B1UDA6_9BRAD</name>
<sequence>MIFLIVAPCIDRGVRRFERATILFARPATTIALPFESAAIPLAATGGGFIVRRRSKGEPVAWSR</sequence>